<evidence type="ECO:0000313" key="7">
    <source>
        <dbReference type="Proteomes" id="UP000315648"/>
    </source>
</evidence>
<dbReference type="SUPFAM" id="SSF51905">
    <property type="entry name" value="FAD/NAD(P)-binding domain"/>
    <property type="match status" value="1"/>
</dbReference>
<comment type="caution">
    <text evidence="6">The sequence shown here is derived from an EMBL/GenBank/DDBJ whole genome shotgun (WGS) entry which is preliminary data.</text>
</comment>
<proteinExistence type="predicted"/>
<dbReference type="Proteomes" id="UP000315648">
    <property type="component" value="Unassembled WGS sequence"/>
</dbReference>
<evidence type="ECO:0000313" key="6">
    <source>
        <dbReference type="EMBL" id="TSJ77550.1"/>
    </source>
</evidence>
<keyword evidence="3" id="KW-0560">Oxidoreductase</keyword>
<dbReference type="OrthoDB" id="9777740at2"/>
<keyword evidence="5" id="KW-0411">Iron-sulfur</keyword>
<keyword evidence="1" id="KW-0004">4Fe-4S</keyword>
<dbReference type="GO" id="GO:0046872">
    <property type="term" value="F:metal ion binding"/>
    <property type="evidence" value="ECO:0007669"/>
    <property type="project" value="UniProtKB-KW"/>
</dbReference>
<name>A0A556QLK9_9BACT</name>
<organism evidence="6 7">
    <name type="scientific">Rariglobus hedericola</name>
    <dbReference type="NCBI Taxonomy" id="2597822"/>
    <lineage>
        <taxon>Bacteria</taxon>
        <taxon>Pseudomonadati</taxon>
        <taxon>Verrucomicrobiota</taxon>
        <taxon>Opitutia</taxon>
        <taxon>Opitutales</taxon>
        <taxon>Opitutaceae</taxon>
        <taxon>Rariglobus</taxon>
    </lineage>
</organism>
<dbReference type="GO" id="GO:0016491">
    <property type="term" value="F:oxidoreductase activity"/>
    <property type="evidence" value="ECO:0007669"/>
    <property type="project" value="UniProtKB-KW"/>
</dbReference>
<dbReference type="EMBL" id="VMBG01000002">
    <property type="protein sequence ID" value="TSJ77550.1"/>
    <property type="molecule type" value="Genomic_DNA"/>
</dbReference>
<dbReference type="AlphaFoldDB" id="A0A556QLK9"/>
<dbReference type="InterPro" id="IPR039650">
    <property type="entry name" value="HdrA-like"/>
</dbReference>
<protein>
    <submittedName>
        <fullName evidence="6">FAD-dependent oxidoreductase</fullName>
    </submittedName>
</protein>
<keyword evidence="4" id="KW-0408">Iron</keyword>
<keyword evidence="2" id="KW-0479">Metal-binding</keyword>
<dbReference type="InterPro" id="IPR036188">
    <property type="entry name" value="FAD/NAD-bd_sf"/>
</dbReference>
<dbReference type="Gene3D" id="3.50.50.60">
    <property type="entry name" value="FAD/NAD(P)-binding domain"/>
    <property type="match status" value="1"/>
</dbReference>
<reference evidence="6 7" key="1">
    <citation type="submission" date="2019-07" db="EMBL/GenBank/DDBJ databases">
        <title>Description of 53C-WASEF.</title>
        <authorList>
            <person name="Pitt A."/>
            <person name="Hahn M.W."/>
        </authorList>
    </citation>
    <scope>NUCLEOTIDE SEQUENCE [LARGE SCALE GENOMIC DNA]</scope>
    <source>
        <strain evidence="6 7">53C-WASEF</strain>
    </source>
</reference>
<dbReference type="GO" id="GO:0051539">
    <property type="term" value="F:4 iron, 4 sulfur cluster binding"/>
    <property type="evidence" value="ECO:0007669"/>
    <property type="project" value="UniProtKB-KW"/>
</dbReference>
<evidence type="ECO:0000256" key="2">
    <source>
        <dbReference type="ARBA" id="ARBA00022723"/>
    </source>
</evidence>
<sequence>MPFSRSLEVDASWDVIVVGGGPAGCTAAAAAARAGARTLLLEQTQSLGGSGTTALVPAWCPFSDRKQLIYRGLAETILNASKRGTPHVPADQIDWVAINPEQLKRVYDDLLAEHGVEVLFQIVLAAVNRDESGDVTSLVIAGKHGLRALKARVYVDCTGDGDLSAWAGAEFQKGDENGNLQPGTLCFVLANVDEAALAAIPGRLYGGDPLSPIHAILASGRYPEIPDTHLCHNKIGPGTQGFNAGHMFYVDNTDPVSVSRAAREGRKMADAYQRALAEFAPAAFGNSFLVSTGTQVGIRETRRIVGDYMLTLDDWLTRRDFDDEICRNAYFIDLHATAEEMRIKKKVTEHRFEHYKAGESHGIPYRCLTPKGLRNVLVAGRNISVERAVHGSIRVMPVCLSMGEAAGLAAALASRDEVPDVHAIDTDVLRSRLREVGAYLPEAVQV</sequence>
<gene>
    <name evidence="6" type="ORF">FPL22_14550</name>
</gene>
<dbReference type="PANTHER" id="PTHR43498:SF1">
    <property type="entry name" value="COB--COM HETERODISULFIDE REDUCTASE IRON-SULFUR SUBUNIT A"/>
    <property type="match status" value="1"/>
</dbReference>
<dbReference type="Pfam" id="PF12831">
    <property type="entry name" value="FAD_oxidored"/>
    <property type="match status" value="1"/>
</dbReference>
<evidence type="ECO:0000256" key="3">
    <source>
        <dbReference type="ARBA" id="ARBA00023002"/>
    </source>
</evidence>
<dbReference type="PANTHER" id="PTHR43498">
    <property type="entry name" value="FERREDOXIN:COB-COM HETERODISULFIDE REDUCTASE SUBUNIT A"/>
    <property type="match status" value="1"/>
</dbReference>
<keyword evidence="7" id="KW-1185">Reference proteome</keyword>
<evidence type="ECO:0000256" key="5">
    <source>
        <dbReference type="ARBA" id="ARBA00023014"/>
    </source>
</evidence>
<accession>A0A556QLK9</accession>
<evidence type="ECO:0000256" key="1">
    <source>
        <dbReference type="ARBA" id="ARBA00022485"/>
    </source>
</evidence>
<evidence type="ECO:0000256" key="4">
    <source>
        <dbReference type="ARBA" id="ARBA00023004"/>
    </source>
</evidence>